<comment type="caution">
    <text evidence="2">The sequence shown here is derived from an EMBL/GenBank/DDBJ whole genome shotgun (WGS) entry which is preliminary data.</text>
</comment>
<keyword evidence="1" id="KW-1133">Transmembrane helix</keyword>
<protein>
    <submittedName>
        <fullName evidence="2">Uncharacterized protein</fullName>
    </submittedName>
</protein>
<name>A0A0A6UDP4_ACTUT</name>
<dbReference type="RefSeq" id="WP_043532676.1">
    <property type="nucleotide sequence ID" value="NZ_BAABKU010000011.1"/>
</dbReference>
<keyword evidence="3" id="KW-1185">Reference proteome</keyword>
<keyword evidence="1" id="KW-0472">Membrane</keyword>
<dbReference type="Proteomes" id="UP000054537">
    <property type="component" value="Unassembled WGS sequence"/>
</dbReference>
<evidence type="ECO:0000313" key="3">
    <source>
        <dbReference type="Proteomes" id="UP000054537"/>
    </source>
</evidence>
<sequence length="76" mass="8223">MGKAIAYLVALIAGVVVVGWVVSSLVGPFLFYLLVGALAIGGGAWVYSRVKRSIAPGTRTQRRIEAAARTYRMRNR</sequence>
<dbReference type="OrthoDB" id="3298647at2"/>
<dbReference type="STRING" id="1869.MB27_36855"/>
<feature type="transmembrane region" description="Helical" evidence="1">
    <location>
        <begin position="29"/>
        <end position="47"/>
    </location>
</feature>
<evidence type="ECO:0000313" key="2">
    <source>
        <dbReference type="EMBL" id="KHD73193.1"/>
    </source>
</evidence>
<dbReference type="AlphaFoldDB" id="A0A0A6UDP4"/>
<reference evidence="2 3" key="1">
    <citation type="submission" date="2014-10" db="EMBL/GenBank/DDBJ databases">
        <title>Draft genome sequence of Actinoplanes utahensis NRRL 12052.</title>
        <authorList>
            <person name="Velasco-Bucheli B."/>
            <person name="del Cerro C."/>
            <person name="Hormigo D."/>
            <person name="Garcia J.L."/>
            <person name="Acebal C."/>
            <person name="Arroyo M."/>
            <person name="de la Mata I."/>
        </authorList>
    </citation>
    <scope>NUCLEOTIDE SEQUENCE [LARGE SCALE GENOMIC DNA]</scope>
    <source>
        <strain evidence="2 3">NRRL 12052</strain>
    </source>
</reference>
<accession>A0A0A6UDP4</accession>
<organism evidence="2 3">
    <name type="scientific">Actinoplanes utahensis</name>
    <dbReference type="NCBI Taxonomy" id="1869"/>
    <lineage>
        <taxon>Bacteria</taxon>
        <taxon>Bacillati</taxon>
        <taxon>Actinomycetota</taxon>
        <taxon>Actinomycetes</taxon>
        <taxon>Micromonosporales</taxon>
        <taxon>Micromonosporaceae</taxon>
        <taxon>Actinoplanes</taxon>
    </lineage>
</organism>
<proteinExistence type="predicted"/>
<gene>
    <name evidence="2" type="ORF">MB27_36855</name>
</gene>
<dbReference type="EMBL" id="JRTT01000133">
    <property type="protein sequence ID" value="KHD73193.1"/>
    <property type="molecule type" value="Genomic_DNA"/>
</dbReference>
<keyword evidence="1" id="KW-0812">Transmembrane</keyword>
<feature type="transmembrane region" description="Helical" evidence="1">
    <location>
        <begin position="5"/>
        <end position="23"/>
    </location>
</feature>
<dbReference type="eggNOG" id="ENOG50326YE">
    <property type="taxonomic scope" value="Bacteria"/>
</dbReference>
<evidence type="ECO:0000256" key="1">
    <source>
        <dbReference type="SAM" id="Phobius"/>
    </source>
</evidence>